<keyword evidence="1" id="KW-0812">Transmembrane</keyword>
<keyword evidence="3" id="KW-1185">Reference proteome</keyword>
<dbReference type="RefSeq" id="WP_015711973.1">
    <property type="nucleotide sequence ID" value="NC_015577.1"/>
</dbReference>
<evidence type="ECO:0000313" key="3">
    <source>
        <dbReference type="Proteomes" id="UP000009222"/>
    </source>
</evidence>
<dbReference type="AlphaFoldDB" id="F5Y6V2"/>
<dbReference type="STRING" id="545695.TREAZ_3607"/>
<protein>
    <submittedName>
        <fullName evidence="2">Uncharacterized protein</fullName>
    </submittedName>
</protein>
<keyword evidence="1" id="KW-0472">Membrane</keyword>
<reference evidence="3" key="1">
    <citation type="submission" date="2009-12" db="EMBL/GenBank/DDBJ databases">
        <title>Complete sequence of Treponema azotonutricium strain ZAS-9.</title>
        <authorList>
            <person name="Tetu S.G."/>
            <person name="Matson E."/>
            <person name="Ren Q."/>
            <person name="Seshadri R."/>
            <person name="Elbourne L."/>
            <person name="Hassan K.A."/>
            <person name="Durkin A."/>
            <person name="Radune D."/>
            <person name="Mohamoud Y."/>
            <person name="Shay R."/>
            <person name="Jin S."/>
            <person name="Zhang X."/>
            <person name="Lucey K."/>
            <person name="Ballor N.R."/>
            <person name="Ottesen E."/>
            <person name="Rosenthal R."/>
            <person name="Allen A."/>
            <person name="Leadbetter J.R."/>
            <person name="Paulsen I.T."/>
        </authorList>
    </citation>
    <scope>NUCLEOTIDE SEQUENCE [LARGE SCALE GENOMIC DNA]</scope>
    <source>
        <strain evidence="3">ATCC BAA-888 / DSM 13862 / ZAS-9</strain>
    </source>
</reference>
<dbReference type="OrthoDB" id="368775at2"/>
<dbReference type="InParanoid" id="F5Y6V2"/>
<accession>F5Y6V2</accession>
<feature type="transmembrane region" description="Helical" evidence="1">
    <location>
        <begin position="42"/>
        <end position="61"/>
    </location>
</feature>
<keyword evidence="1" id="KW-1133">Transmembrane helix</keyword>
<name>F5Y6V2_LEAAZ</name>
<dbReference type="KEGG" id="taz:TREAZ_3607"/>
<evidence type="ECO:0000256" key="1">
    <source>
        <dbReference type="SAM" id="Phobius"/>
    </source>
</evidence>
<gene>
    <name evidence="2" type="ordered locus">TREAZ_3607</name>
</gene>
<proteinExistence type="predicted"/>
<dbReference type="eggNOG" id="ENOG5033YSU">
    <property type="taxonomic scope" value="Bacteria"/>
</dbReference>
<dbReference type="Proteomes" id="UP000009222">
    <property type="component" value="Chromosome"/>
</dbReference>
<dbReference type="EMBL" id="CP001841">
    <property type="protein sequence ID" value="AEF80061.1"/>
    <property type="molecule type" value="Genomic_DNA"/>
</dbReference>
<feature type="transmembrane region" description="Helical" evidence="1">
    <location>
        <begin position="7"/>
        <end position="30"/>
    </location>
</feature>
<sequence>MKFKSIFILFNVVLIIFLAVLCLTPTFLLGTAFASAFWRSNWFLVLILAAILMGFDSYFILNRQLYALLEKEDWPALVHYLEDRVVRQGKYSPNLVRLLANTYLVLSDSPSVMSLENKAAIARPSLVENNALIFGAARILGRDIPGAVRFFETRVASTKPAQRQWVRWYYGFSLLLNKQYEKSAEEFSLLARSGSDGVTTGLAAFFLNDTLAKALPDQAEDLKAAAGEGKERVRKTMPQLRDWARDTTRICTEIHAAALSKYLDEAGAWLYSA</sequence>
<organism evidence="2 3">
    <name type="scientific">Leadbettera azotonutricia (strain ATCC BAA-888 / DSM 13862 / ZAS-9)</name>
    <name type="common">Treponema azotonutricium</name>
    <dbReference type="NCBI Taxonomy" id="545695"/>
    <lineage>
        <taxon>Bacteria</taxon>
        <taxon>Pseudomonadati</taxon>
        <taxon>Spirochaetota</taxon>
        <taxon>Spirochaetia</taxon>
        <taxon>Spirochaetales</taxon>
        <taxon>Breznakiellaceae</taxon>
        <taxon>Leadbettera</taxon>
    </lineage>
</organism>
<reference evidence="2 3" key="2">
    <citation type="journal article" date="2011" name="ISME J.">
        <title>RNA-seq reveals cooperative metabolic interactions between two termite-gut spirochete species in co-culture.</title>
        <authorList>
            <person name="Rosenthal A.Z."/>
            <person name="Matson E.G."/>
            <person name="Eldar A."/>
            <person name="Leadbetter J.R."/>
        </authorList>
    </citation>
    <scope>NUCLEOTIDE SEQUENCE [LARGE SCALE GENOMIC DNA]</scope>
    <source>
        <strain evidence="3">ATCC BAA-888 / DSM 13862 / ZAS-9</strain>
    </source>
</reference>
<evidence type="ECO:0000313" key="2">
    <source>
        <dbReference type="EMBL" id="AEF80061.1"/>
    </source>
</evidence>
<dbReference type="HOGENOM" id="CLU_086052_0_0_12"/>